<dbReference type="PANTHER" id="PTHR47099">
    <property type="entry name" value="METHYLCOBAMIDE:COM METHYLTRANSFERASE MTBA"/>
    <property type="match status" value="1"/>
</dbReference>
<dbReference type="GO" id="GO:0008168">
    <property type="term" value="F:methyltransferase activity"/>
    <property type="evidence" value="ECO:0007669"/>
    <property type="project" value="UniProtKB-KW"/>
</dbReference>
<accession>A0A518BTT7</accession>
<dbReference type="PANTHER" id="PTHR47099:SF1">
    <property type="entry name" value="METHYLCOBAMIDE:COM METHYLTRANSFERASE MTBA"/>
    <property type="match status" value="1"/>
</dbReference>
<feature type="domain" description="Uroporphyrinogen decarboxylase (URO-D)" evidence="1">
    <location>
        <begin position="129"/>
        <end position="322"/>
    </location>
</feature>
<evidence type="ECO:0000259" key="1">
    <source>
        <dbReference type="Pfam" id="PF01208"/>
    </source>
</evidence>
<dbReference type="SUPFAM" id="SSF51726">
    <property type="entry name" value="UROD/MetE-like"/>
    <property type="match status" value="1"/>
</dbReference>
<dbReference type="GO" id="GO:0006779">
    <property type="term" value="P:porphyrin-containing compound biosynthetic process"/>
    <property type="evidence" value="ECO:0007669"/>
    <property type="project" value="InterPro"/>
</dbReference>
<dbReference type="InterPro" id="IPR052024">
    <property type="entry name" value="Methanogen_methyltrans"/>
</dbReference>
<sequence length="333" mass="37794">MTTTTPQTPRERFIAGLERRPFPGLIPTFELVFYLTMEAFGRVHPLHRHFDQWMQMTPRERDLHRRDMADVLIHTANYYGHDAIFLHPKPETLDETLRQIDTVRAMTGDRFFLIAHGDATLPIPSGAEMESMSLRMAEEPEAVESEAQRSLDRALERADTLRDHGGLDALMLCSDYCFNSGPFLPLPWFDRFVTPFLHELVAGYRQKGFYVIKHTDGNIMPILDRLVPDNPDARPHALHSLDPQGDVDLEEIVSLVGDKVALCGNVNCGLLQTGSQEQCAADVQRSIRQGMKAPGYIFCTSNTVYTGMPLERYDAMMAIYREQAIRPDDPAMD</sequence>
<dbReference type="Pfam" id="PF01208">
    <property type="entry name" value="URO-D"/>
    <property type="match status" value="1"/>
</dbReference>
<keyword evidence="2" id="KW-0808">Transferase</keyword>
<protein>
    <submittedName>
        <fullName evidence="2">Methylcobalamin:coenzyme M methyltransferase</fullName>
    </submittedName>
</protein>
<keyword evidence="3" id="KW-1185">Reference proteome</keyword>
<dbReference type="GO" id="GO:0004853">
    <property type="term" value="F:uroporphyrinogen decarboxylase activity"/>
    <property type="evidence" value="ECO:0007669"/>
    <property type="project" value="InterPro"/>
</dbReference>
<dbReference type="OrthoDB" id="238593at2"/>
<evidence type="ECO:0000313" key="3">
    <source>
        <dbReference type="Proteomes" id="UP000320386"/>
    </source>
</evidence>
<proteinExistence type="predicted"/>
<dbReference type="InterPro" id="IPR000257">
    <property type="entry name" value="Uroporphyrinogen_deCOase"/>
</dbReference>
<dbReference type="Proteomes" id="UP000320386">
    <property type="component" value="Chromosome"/>
</dbReference>
<organism evidence="2 3">
    <name type="scientific">Mucisphaera calidilacus</name>
    <dbReference type="NCBI Taxonomy" id="2527982"/>
    <lineage>
        <taxon>Bacteria</taxon>
        <taxon>Pseudomonadati</taxon>
        <taxon>Planctomycetota</taxon>
        <taxon>Phycisphaerae</taxon>
        <taxon>Phycisphaerales</taxon>
        <taxon>Phycisphaeraceae</taxon>
        <taxon>Mucisphaera</taxon>
    </lineage>
</organism>
<dbReference type="InterPro" id="IPR038071">
    <property type="entry name" value="UROD/MetE-like_sf"/>
</dbReference>
<keyword evidence="2" id="KW-0489">Methyltransferase</keyword>
<name>A0A518BTT7_9BACT</name>
<gene>
    <name evidence="2" type="ORF">Pan265_02130</name>
</gene>
<reference evidence="2 3" key="1">
    <citation type="submission" date="2019-02" db="EMBL/GenBank/DDBJ databases">
        <title>Deep-cultivation of Planctomycetes and their phenomic and genomic characterization uncovers novel biology.</title>
        <authorList>
            <person name="Wiegand S."/>
            <person name="Jogler M."/>
            <person name="Boedeker C."/>
            <person name="Pinto D."/>
            <person name="Vollmers J."/>
            <person name="Rivas-Marin E."/>
            <person name="Kohn T."/>
            <person name="Peeters S.H."/>
            <person name="Heuer A."/>
            <person name="Rast P."/>
            <person name="Oberbeckmann S."/>
            <person name="Bunk B."/>
            <person name="Jeske O."/>
            <person name="Meyerdierks A."/>
            <person name="Storesund J.E."/>
            <person name="Kallscheuer N."/>
            <person name="Luecker S."/>
            <person name="Lage O.M."/>
            <person name="Pohl T."/>
            <person name="Merkel B.J."/>
            <person name="Hornburger P."/>
            <person name="Mueller R.-W."/>
            <person name="Bruemmer F."/>
            <person name="Labrenz M."/>
            <person name="Spormann A.M."/>
            <person name="Op den Camp H."/>
            <person name="Overmann J."/>
            <person name="Amann R."/>
            <person name="Jetten M.S.M."/>
            <person name="Mascher T."/>
            <person name="Medema M.H."/>
            <person name="Devos D.P."/>
            <person name="Kaster A.-K."/>
            <person name="Ovreas L."/>
            <person name="Rohde M."/>
            <person name="Galperin M.Y."/>
            <person name="Jogler C."/>
        </authorList>
    </citation>
    <scope>NUCLEOTIDE SEQUENCE [LARGE SCALE GENOMIC DNA]</scope>
    <source>
        <strain evidence="2 3">Pan265</strain>
    </source>
</reference>
<dbReference type="GO" id="GO:0032259">
    <property type="term" value="P:methylation"/>
    <property type="evidence" value="ECO:0007669"/>
    <property type="project" value="UniProtKB-KW"/>
</dbReference>
<dbReference type="KEGG" id="mcad:Pan265_02130"/>
<evidence type="ECO:0000313" key="2">
    <source>
        <dbReference type="EMBL" id="QDU70386.1"/>
    </source>
</evidence>
<dbReference type="AlphaFoldDB" id="A0A518BTT7"/>
<dbReference type="RefSeq" id="WP_145444445.1">
    <property type="nucleotide sequence ID" value="NZ_CP036280.1"/>
</dbReference>
<dbReference type="Gene3D" id="3.20.20.210">
    <property type="match status" value="1"/>
</dbReference>
<dbReference type="EMBL" id="CP036280">
    <property type="protein sequence ID" value="QDU70386.1"/>
    <property type="molecule type" value="Genomic_DNA"/>
</dbReference>